<gene>
    <name evidence="5" type="ORF">HannXRQ_Chr03g0091051</name>
    <name evidence="4" type="ORF">HanXRQr2_Chr03g0134661</name>
</gene>
<evidence type="ECO:0000313" key="4">
    <source>
        <dbReference type="EMBL" id="KAF5816472.1"/>
    </source>
</evidence>
<reference evidence="4 6" key="1">
    <citation type="journal article" date="2017" name="Nature">
        <title>The sunflower genome provides insights into oil metabolism, flowering and Asterid evolution.</title>
        <authorList>
            <person name="Badouin H."/>
            <person name="Gouzy J."/>
            <person name="Grassa C.J."/>
            <person name="Murat F."/>
            <person name="Staton S.E."/>
            <person name="Cottret L."/>
            <person name="Lelandais-Briere C."/>
            <person name="Owens G.L."/>
            <person name="Carrere S."/>
            <person name="Mayjonade B."/>
            <person name="Legrand L."/>
            <person name="Gill N."/>
            <person name="Kane N.C."/>
            <person name="Bowers J.E."/>
            <person name="Hubner S."/>
            <person name="Bellec A."/>
            <person name="Berard A."/>
            <person name="Berges H."/>
            <person name="Blanchet N."/>
            <person name="Boniface M.C."/>
            <person name="Brunel D."/>
            <person name="Catrice O."/>
            <person name="Chaidir N."/>
            <person name="Claudel C."/>
            <person name="Donnadieu C."/>
            <person name="Faraut T."/>
            <person name="Fievet G."/>
            <person name="Helmstetter N."/>
            <person name="King M."/>
            <person name="Knapp S.J."/>
            <person name="Lai Z."/>
            <person name="Le Paslier M.C."/>
            <person name="Lippi Y."/>
            <person name="Lorenzon L."/>
            <person name="Mandel J.R."/>
            <person name="Marage G."/>
            <person name="Marchand G."/>
            <person name="Marquand E."/>
            <person name="Bret-Mestries E."/>
            <person name="Morien E."/>
            <person name="Nambeesan S."/>
            <person name="Nguyen T."/>
            <person name="Pegot-Espagnet P."/>
            <person name="Pouilly N."/>
            <person name="Raftis F."/>
            <person name="Sallet E."/>
            <person name="Schiex T."/>
            <person name="Thomas J."/>
            <person name="Vandecasteele C."/>
            <person name="Vares D."/>
            <person name="Vear F."/>
            <person name="Vautrin S."/>
            <person name="Crespi M."/>
            <person name="Mangin B."/>
            <person name="Burke J.M."/>
            <person name="Salse J."/>
            <person name="Munos S."/>
            <person name="Vincourt P."/>
            <person name="Rieseberg L.H."/>
            <person name="Langlade N.B."/>
        </authorList>
    </citation>
    <scope>NUCLEOTIDE SEQUENCE [LARGE SCALE GENOMIC DNA]</scope>
    <source>
        <strain evidence="6">cv. SF193</strain>
        <tissue evidence="4">Leaves</tissue>
    </source>
</reference>
<dbReference type="InParanoid" id="A0A251VB51"/>
<dbReference type="PANTHER" id="PTHR31415">
    <property type="entry name" value="OS05G0367900 PROTEIN"/>
    <property type="match status" value="1"/>
</dbReference>
<dbReference type="Gramene" id="mRNA:HanXRQr2_Chr03g0134661">
    <property type="protein sequence ID" value="CDS:HanXRQr2_Chr03g0134661.1"/>
    <property type="gene ID" value="HanXRQr2_Chr03g0134661"/>
</dbReference>
<evidence type="ECO:0000256" key="1">
    <source>
        <dbReference type="ARBA" id="ARBA00004370"/>
    </source>
</evidence>
<reference evidence="5" key="2">
    <citation type="submission" date="2017-02" db="EMBL/GenBank/DDBJ databases">
        <title>Sunflower complete genome.</title>
        <authorList>
            <person name="Langlade N."/>
            <person name="Munos S."/>
        </authorList>
    </citation>
    <scope>NUCLEOTIDE SEQUENCE [LARGE SCALE GENOMIC DNA]</scope>
    <source>
        <tissue evidence="5">Leaves</tissue>
    </source>
</reference>
<evidence type="ECO:0000313" key="5">
    <source>
        <dbReference type="EMBL" id="OTG32838.1"/>
    </source>
</evidence>
<sequence>MTTTSCAADMRELRECVLINSCKIIFMLAVPCITYMFFTLLDFLIVNPSLTFTLLDVKLYAFNVSTTTSTLTSNLQINISCKNTRYLNGFHFDNINVYACYKSEQITLPTMLPPAYLENQNYNITARKMYHDPPVITVWSPYINGTEVPVSPYLAASLVEDETAGNVSISVKVTGRLTSELGSLSRRFRLKVSCPAYIMFGNVVGSAVKRPFAEKCHVEV</sequence>
<accession>A0A251VB51</accession>
<dbReference type="GO" id="GO:0009506">
    <property type="term" value="C:plasmodesma"/>
    <property type="evidence" value="ECO:0000318"/>
    <property type="project" value="GO_Central"/>
</dbReference>
<keyword evidence="2 3" id="KW-0472">Membrane</keyword>
<dbReference type="EMBL" id="MNCJ02000318">
    <property type="protein sequence ID" value="KAF5816472.1"/>
    <property type="molecule type" value="Genomic_DNA"/>
</dbReference>
<name>A0A251VB51_HELAN</name>
<dbReference type="EMBL" id="CM007892">
    <property type="protein sequence ID" value="OTG32838.1"/>
    <property type="molecule type" value="Genomic_DNA"/>
</dbReference>
<dbReference type="AlphaFoldDB" id="A0A251VB51"/>
<dbReference type="InterPro" id="IPR044839">
    <property type="entry name" value="NDR1-like"/>
</dbReference>
<dbReference type="OMA" id="NYNITAR"/>
<reference evidence="4" key="3">
    <citation type="submission" date="2020-06" db="EMBL/GenBank/DDBJ databases">
        <title>Helianthus annuus Genome sequencing and assembly Release 2.</title>
        <authorList>
            <person name="Gouzy J."/>
            <person name="Langlade N."/>
            <person name="Munos S."/>
        </authorList>
    </citation>
    <scope>NUCLEOTIDE SEQUENCE</scope>
    <source>
        <tissue evidence="4">Leaves</tissue>
    </source>
</reference>
<evidence type="ECO:0008006" key="7">
    <source>
        <dbReference type="Google" id="ProtNLM"/>
    </source>
</evidence>
<dbReference type="GO" id="GO:0005886">
    <property type="term" value="C:plasma membrane"/>
    <property type="evidence" value="ECO:0000318"/>
    <property type="project" value="GO_Central"/>
</dbReference>
<keyword evidence="6" id="KW-1185">Reference proteome</keyword>
<evidence type="ECO:0000256" key="2">
    <source>
        <dbReference type="ARBA" id="ARBA00023136"/>
    </source>
</evidence>
<evidence type="ECO:0000313" key="6">
    <source>
        <dbReference type="Proteomes" id="UP000215914"/>
    </source>
</evidence>
<dbReference type="PANTHER" id="PTHR31415:SF166">
    <property type="entry name" value="LATE EMBRYOGENESIS ABUNDANT (LEA) HYDROXYPROLINE-RICH GLYCOPROTEIN FAMILY"/>
    <property type="match status" value="1"/>
</dbReference>
<keyword evidence="3" id="KW-1133">Transmembrane helix</keyword>
<comment type="subcellular location">
    <subcellularLocation>
        <location evidence="1">Membrane</location>
    </subcellularLocation>
</comment>
<dbReference type="Proteomes" id="UP000215914">
    <property type="component" value="Chromosome 3"/>
</dbReference>
<keyword evidence="3" id="KW-0812">Transmembrane</keyword>
<protein>
    <recommendedName>
        <fullName evidence="7">Late embryogenesis abundant protein, LEA-14</fullName>
    </recommendedName>
</protein>
<evidence type="ECO:0000256" key="3">
    <source>
        <dbReference type="SAM" id="Phobius"/>
    </source>
</evidence>
<proteinExistence type="predicted"/>
<organism evidence="5 6">
    <name type="scientific">Helianthus annuus</name>
    <name type="common">Common sunflower</name>
    <dbReference type="NCBI Taxonomy" id="4232"/>
    <lineage>
        <taxon>Eukaryota</taxon>
        <taxon>Viridiplantae</taxon>
        <taxon>Streptophyta</taxon>
        <taxon>Embryophyta</taxon>
        <taxon>Tracheophyta</taxon>
        <taxon>Spermatophyta</taxon>
        <taxon>Magnoliopsida</taxon>
        <taxon>eudicotyledons</taxon>
        <taxon>Gunneridae</taxon>
        <taxon>Pentapetalae</taxon>
        <taxon>asterids</taxon>
        <taxon>campanulids</taxon>
        <taxon>Asterales</taxon>
        <taxon>Asteraceae</taxon>
        <taxon>Asteroideae</taxon>
        <taxon>Heliantheae alliance</taxon>
        <taxon>Heliantheae</taxon>
        <taxon>Helianthus</taxon>
    </lineage>
</organism>
<dbReference type="GO" id="GO:0098542">
    <property type="term" value="P:defense response to other organism"/>
    <property type="evidence" value="ECO:0007669"/>
    <property type="project" value="InterPro"/>
</dbReference>
<feature type="transmembrane region" description="Helical" evidence="3">
    <location>
        <begin position="24"/>
        <end position="46"/>
    </location>
</feature>